<dbReference type="GO" id="GO:0000139">
    <property type="term" value="C:Golgi membrane"/>
    <property type="evidence" value="ECO:0007669"/>
    <property type="project" value="UniProtKB-SubCell"/>
</dbReference>
<dbReference type="EMBL" id="CM014098">
    <property type="protein sequence ID" value="TKS89912.1"/>
    <property type="molecule type" value="Genomic_DNA"/>
</dbReference>
<dbReference type="InterPro" id="IPR019335">
    <property type="entry name" value="COG7"/>
</dbReference>
<sequence length="460" mass="51477">MVPSIPVCLSSAVERAAQEQRLDTLLELHHTTFTFGHSLEGRHAAAPWSVCENNLLKVNELVCALYDPYKPYKLQYGDLEEAHLLIQISAVPLDRCVKLTDGLAVCGLLKALKALFTKYVSDFSTTLQSIRKKCKLEDTPSSSAFQEDWTAFQNSVRIIATCGELLRQCGAFEQQLSNKILGTAGKYLSESYSPRSLAGIQEASSTERKSATKNPWQEYNYLQRGNMAEYNSLMEVLYSLKEKGTGNSSLLAEPRSALTRLNQQANQLAFDSVFLQIKHQLCLVSKMEVIKDKRNLVLERATQEDLPTFSLSPQEYITNIGQYLMSLPLHLEPFVTQEDPALEMALHAGKLPFPPEQGDDLPELDNTADYWLGSIARATMQTYCDAILLIPQLGPHSTKQLATDIDYLSNVMDALGLQPSRSLQHIVTLLRAKPEDYRQTAKLLPRRLASTIAALRCIDY</sequence>
<dbReference type="PANTHER" id="PTHR21443">
    <property type="entry name" value="CONSERVED OLIGOMERIC GOLGI COMPLEX COMPONENT 7"/>
    <property type="match status" value="1"/>
</dbReference>
<dbReference type="Proteomes" id="UP000298787">
    <property type="component" value="Chromosome 21"/>
</dbReference>
<comment type="similarity">
    <text evidence="2">Belongs to the COG7 family.</text>
</comment>
<evidence type="ECO:0000256" key="2">
    <source>
        <dbReference type="ARBA" id="ARBA00005831"/>
    </source>
</evidence>
<dbReference type="GO" id="GO:0006886">
    <property type="term" value="P:intracellular protein transport"/>
    <property type="evidence" value="ECO:0007669"/>
    <property type="project" value="InterPro"/>
</dbReference>
<evidence type="ECO:0000256" key="4">
    <source>
        <dbReference type="ARBA" id="ARBA00022448"/>
    </source>
</evidence>
<evidence type="ECO:0000256" key="3">
    <source>
        <dbReference type="ARBA" id="ARBA00020984"/>
    </source>
</evidence>
<dbReference type="STRING" id="240159.A0A4V6AVK5"/>
<keyword evidence="7" id="KW-0472">Membrane</keyword>
<dbReference type="GO" id="GO:0006890">
    <property type="term" value="P:retrograde vesicle-mediated transport, Golgi to endoplasmic reticulum"/>
    <property type="evidence" value="ECO:0007669"/>
    <property type="project" value="TreeGrafter"/>
</dbReference>
<evidence type="ECO:0000256" key="1">
    <source>
        <dbReference type="ARBA" id="ARBA00004395"/>
    </source>
</evidence>
<proteinExistence type="inferred from homology"/>
<reference evidence="9 10" key="1">
    <citation type="submission" date="2019-01" db="EMBL/GenBank/DDBJ databases">
        <title>Genome Assembly of Collichthys lucidus.</title>
        <authorList>
            <person name="Cai M."/>
            <person name="Xiao S."/>
        </authorList>
    </citation>
    <scope>NUCLEOTIDE SEQUENCE [LARGE SCALE GENOMIC DNA]</scope>
    <source>
        <strain evidence="9">JT15FE1705JMU</strain>
        <tissue evidence="9">Muscle</tissue>
    </source>
</reference>
<organism evidence="9 10">
    <name type="scientific">Collichthys lucidus</name>
    <name type="common">Big head croaker</name>
    <name type="synonym">Sciaena lucida</name>
    <dbReference type="NCBI Taxonomy" id="240159"/>
    <lineage>
        <taxon>Eukaryota</taxon>
        <taxon>Metazoa</taxon>
        <taxon>Chordata</taxon>
        <taxon>Craniata</taxon>
        <taxon>Vertebrata</taxon>
        <taxon>Euteleostomi</taxon>
        <taxon>Actinopterygii</taxon>
        <taxon>Neopterygii</taxon>
        <taxon>Teleostei</taxon>
        <taxon>Neoteleostei</taxon>
        <taxon>Acanthomorphata</taxon>
        <taxon>Eupercaria</taxon>
        <taxon>Sciaenidae</taxon>
        <taxon>Collichthys</taxon>
    </lineage>
</organism>
<gene>
    <name evidence="9" type="ORF">D9C73_024041</name>
</gene>
<dbReference type="GO" id="GO:0007030">
    <property type="term" value="P:Golgi organization"/>
    <property type="evidence" value="ECO:0007669"/>
    <property type="project" value="TreeGrafter"/>
</dbReference>
<evidence type="ECO:0000313" key="10">
    <source>
        <dbReference type="Proteomes" id="UP000298787"/>
    </source>
</evidence>
<name>A0A4V6AVK5_COLLU</name>
<dbReference type="GO" id="GO:0017119">
    <property type="term" value="C:Golgi transport complex"/>
    <property type="evidence" value="ECO:0007669"/>
    <property type="project" value="InterPro"/>
</dbReference>
<keyword evidence="10" id="KW-1185">Reference proteome</keyword>
<dbReference type="AlphaFoldDB" id="A0A4V6AVK5"/>
<accession>A0A4V6AVK5</accession>
<evidence type="ECO:0000256" key="8">
    <source>
        <dbReference type="ARBA" id="ARBA00031345"/>
    </source>
</evidence>
<evidence type="ECO:0000256" key="7">
    <source>
        <dbReference type="ARBA" id="ARBA00023136"/>
    </source>
</evidence>
<evidence type="ECO:0000256" key="5">
    <source>
        <dbReference type="ARBA" id="ARBA00022927"/>
    </source>
</evidence>
<keyword evidence="4" id="KW-0813">Transport</keyword>
<comment type="subcellular location">
    <subcellularLocation>
        <location evidence="1">Golgi apparatus membrane</location>
        <topology evidence="1">Peripheral membrane protein</topology>
    </subcellularLocation>
</comment>
<evidence type="ECO:0000313" key="9">
    <source>
        <dbReference type="EMBL" id="TKS89912.1"/>
    </source>
</evidence>
<dbReference type="Pfam" id="PF10191">
    <property type="entry name" value="COG7"/>
    <property type="match status" value="1"/>
</dbReference>
<evidence type="ECO:0000256" key="6">
    <source>
        <dbReference type="ARBA" id="ARBA00023034"/>
    </source>
</evidence>
<protein>
    <recommendedName>
        <fullName evidence="3">Conserved oligomeric Golgi complex subunit 7</fullName>
    </recommendedName>
    <alternativeName>
        <fullName evidence="8">Component of oligomeric Golgi complex 7</fullName>
    </alternativeName>
</protein>
<keyword evidence="6" id="KW-0333">Golgi apparatus</keyword>
<keyword evidence="5" id="KW-0653">Protein transport</keyword>
<dbReference type="PANTHER" id="PTHR21443:SF0">
    <property type="entry name" value="CONSERVED OLIGOMERIC GOLGI COMPLEX SUBUNIT 7"/>
    <property type="match status" value="1"/>
</dbReference>